<dbReference type="Gene3D" id="1.10.150.50">
    <property type="entry name" value="Transcription Factor, Ets-1"/>
    <property type="match status" value="1"/>
</dbReference>
<proteinExistence type="predicted"/>
<dbReference type="SUPFAM" id="SSF47769">
    <property type="entry name" value="SAM/Pointed domain"/>
    <property type="match status" value="1"/>
</dbReference>
<reference evidence="1 2" key="1">
    <citation type="submission" date="2024-03" db="EMBL/GenBank/DDBJ databases">
        <title>The genome assembly and annotation of the cricket Gryllus longicercus Weissman &amp; Gray.</title>
        <authorList>
            <person name="Szrajer S."/>
            <person name="Gray D."/>
            <person name="Ylla G."/>
        </authorList>
    </citation>
    <scope>NUCLEOTIDE SEQUENCE [LARGE SCALE GENOMIC DNA]</scope>
    <source>
        <strain evidence="1">DAG 2021-001</strain>
        <tissue evidence="1">Whole body minus gut</tissue>
    </source>
</reference>
<organism evidence="1 2">
    <name type="scientific">Gryllus longicercus</name>
    <dbReference type="NCBI Taxonomy" id="2509291"/>
    <lineage>
        <taxon>Eukaryota</taxon>
        <taxon>Metazoa</taxon>
        <taxon>Ecdysozoa</taxon>
        <taxon>Arthropoda</taxon>
        <taxon>Hexapoda</taxon>
        <taxon>Insecta</taxon>
        <taxon>Pterygota</taxon>
        <taxon>Neoptera</taxon>
        <taxon>Polyneoptera</taxon>
        <taxon>Orthoptera</taxon>
        <taxon>Ensifera</taxon>
        <taxon>Gryllidea</taxon>
        <taxon>Grylloidea</taxon>
        <taxon>Gryllidae</taxon>
        <taxon>Gryllinae</taxon>
        <taxon>Gryllus</taxon>
    </lineage>
</organism>
<protein>
    <recommendedName>
        <fullName evidence="3">SAM domain-containing protein</fullName>
    </recommendedName>
</protein>
<accession>A0AAN9VL55</accession>
<keyword evidence="2" id="KW-1185">Reference proteome</keyword>
<name>A0AAN9VL55_9ORTH</name>
<evidence type="ECO:0000313" key="1">
    <source>
        <dbReference type="EMBL" id="KAK7792387.1"/>
    </source>
</evidence>
<sequence length="248" mass="28333">MAEEQEIDPVVDVLLRESDLLINDSPLNNAREQFNRDTIILLLGLGLAGEEIQLFQRHEIGLEKLSTLTASDLDYIGITSDKKKRKILDCIRKFNKGQKLNSTQEATSETDFKPEDAQAMDNVLRHQQTLVKIIPYLKRSINTKCENVFFQPGISVNHTFEKVVFCSVQQAYQVHDQLCKYLQELEQEVKCQQKKTNIFHWPSKSRKWCILALLAGSCISLAVWGSRKGGISTYLKTSHLHFHTLTNG</sequence>
<comment type="caution">
    <text evidence="1">The sequence shown here is derived from an EMBL/GenBank/DDBJ whole genome shotgun (WGS) entry which is preliminary data.</text>
</comment>
<dbReference type="EMBL" id="JAZDUA010000451">
    <property type="protein sequence ID" value="KAK7792387.1"/>
    <property type="molecule type" value="Genomic_DNA"/>
</dbReference>
<evidence type="ECO:0008006" key="3">
    <source>
        <dbReference type="Google" id="ProtNLM"/>
    </source>
</evidence>
<dbReference type="AlphaFoldDB" id="A0AAN9VL55"/>
<dbReference type="Proteomes" id="UP001378592">
    <property type="component" value="Unassembled WGS sequence"/>
</dbReference>
<dbReference type="InterPro" id="IPR013761">
    <property type="entry name" value="SAM/pointed_sf"/>
</dbReference>
<evidence type="ECO:0000313" key="2">
    <source>
        <dbReference type="Proteomes" id="UP001378592"/>
    </source>
</evidence>
<gene>
    <name evidence="1" type="ORF">R5R35_007738</name>
</gene>